<dbReference type="Pfam" id="PF04615">
    <property type="entry name" value="Utp14"/>
    <property type="match status" value="1"/>
</dbReference>
<evidence type="ECO:0000256" key="2">
    <source>
        <dbReference type="ARBA" id="ARBA00022553"/>
    </source>
</evidence>
<organism evidence="4 5">
    <name type="scientific">Nosema granulosis</name>
    <dbReference type="NCBI Taxonomy" id="83296"/>
    <lineage>
        <taxon>Eukaryota</taxon>
        <taxon>Fungi</taxon>
        <taxon>Fungi incertae sedis</taxon>
        <taxon>Microsporidia</taxon>
        <taxon>Nosematidae</taxon>
        <taxon>Nosema</taxon>
    </lineage>
</organism>
<dbReference type="Proteomes" id="UP000740883">
    <property type="component" value="Unassembled WGS sequence"/>
</dbReference>
<keyword evidence="5" id="KW-1185">Reference proteome</keyword>
<comment type="subcellular location">
    <subcellularLocation>
        <location evidence="1">Nucleus</location>
        <location evidence="1">Nucleolus</location>
    </subcellularLocation>
</comment>
<dbReference type="PANTHER" id="PTHR14150:SF12">
    <property type="entry name" value="U3 SMALL NUCLEOLAR RNA-ASSOCIATED PROTEIN 14 HOMOLOG A"/>
    <property type="match status" value="1"/>
</dbReference>
<keyword evidence="3" id="KW-0539">Nucleus</keyword>
<dbReference type="OrthoDB" id="277439at2759"/>
<dbReference type="PANTHER" id="PTHR14150">
    <property type="entry name" value="U3 SMALL NUCLEOLAR RNA-ASSOCIATED PROTEIN 14"/>
    <property type="match status" value="1"/>
</dbReference>
<dbReference type="AlphaFoldDB" id="A0A9P6H1E5"/>
<evidence type="ECO:0000256" key="1">
    <source>
        <dbReference type="ARBA" id="ARBA00004604"/>
    </source>
</evidence>
<comment type="caution">
    <text evidence="4">The sequence shown here is derived from an EMBL/GenBank/DDBJ whole genome shotgun (WGS) entry which is preliminary data.</text>
</comment>
<dbReference type="InterPro" id="IPR006709">
    <property type="entry name" value="SSU_processome_Utp14"/>
</dbReference>
<evidence type="ECO:0000313" key="4">
    <source>
        <dbReference type="EMBL" id="KAF9762951.1"/>
    </source>
</evidence>
<accession>A0A9P6H1E5</accession>
<proteinExistence type="predicted"/>
<evidence type="ECO:0000313" key="5">
    <source>
        <dbReference type="Proteomes" id="UP000740883"/>
    </source>
</evidence>
<name>A0A9P6H1E5_9MICR</name>
<reference evidence="4 5" key="1">
    <citation type="journal article" date="2020" name="Genome Biol. Evol.">
        <title>Comparative genomics of strictly vertically transmitted, feminizing microsporidia endosymbionts of amphipod crustaceans.</title>
        <authorList>
            <person name="Cormier A."/>
            <person name="Chebbi M.A."/>
            <person name="Giraud I."/>
            <person name="Wattier R."/>
            <person name="Teixeira M."/>
            <person name="Gilbert C."/>
            <person name="Rigaud T."/>
            <person name="Cordaux R."/>
        </authorList>
    </citation>
    <scope>NUCLEOTIDE SEQUENCE [LARGE SCALE GENOMIC DNA]</scope>
    <source>
        <strain evidence="4 5">Ou3-Ou53</strain>
    </source>
</reference>
<dbReference type="GO" id="GO:0032040">
    <property type="term" value="C:small-subunit processome"/>
    <property type="evidence" value="ECO:0007669"/>
    <property type="project" value="InterPro"/>
</dbReference>
<gene>
    <name evidence="4" type="primary">UTP14</name>
    <name evidence="4" type="ORF">NGRA_1631</name>
</gene>
<evidence type="ECO:0000256" key="3">
    <source>
        <dbReference type="ARBA" id="ARBA00023242"/>
    </source>
</evidence>
<keyword evidence="2" id="KW-0597">Phosphoprotein</keyword>
<sequence>MKISITDLIDNQTVTEKDFVIQPDEHLKTKTRNEIEDFISFKDNNDLEKISKRENKIYELTPKTNLEKKLDSILNKRSLAEIKERKNFQHQFSAKMQRARRIKSKTFRRFRREAKKAEEEQVVSKKINIPQPLIAEENETMEEVEVEGAPIFEFSGKIEDTQNNEVVRLAFEEEMNENTKDFVEEKEKIINEEAPVVSETILPGWGGWAGPGLKITKNKHNVLINRKDGIKNSERRDFKAGHVIINETKEKLDDKFKSRIPFGYSREEYIEKLNMPISKECNTNRIFSKILKSKIKTQKGKPVEPEKFNLEN</sequence>
<dbReference type="EMBL" id="SBJO01000117">
    <property type="protein sequence ID" value="KAF9762951.1"/>
    <property type="molecule type" value="Genomic_DNA"/>
</dbReference>
<protein>
    <submittedName>
        <fullName evidence="4">U3 small nucleolar RNA-associated protein 14</fullName>
    </submittedName>
</protein>
<dbReference type="GO" id="GO:0006364">
    <property type="term" value="P:rRNA processing"/>
    <property type="evidence" value="ECO:0007669"/>
    <property type="project" value="InterPro"/>
</dbReference>